<evidence type="ECO:0000313" key="3">
    <source>
        <dbReference type="Proteomes" id="UP000003448"/>
    </source>
</evidence>
<sequence>MATVDYAYVVSTVRPKTISIVLMARQSSDRRSLFTPPAGVLQGELPATLVSASADTVCRGGRRIAAARPTTVHGRAGHRASPGCGRPRASRQPVRRCCQQGSVSAEAGRTRSRGKGSDGFQRNCD</sequence>
<comment type="caution">
    <text evidence="2">The sequence shown here is derived from an EMBL/GenBank/DDBJ whole genome shotgun (WGS) entry which is preliminary data.</text>
</comment>
<keyword evidence="3" id="KW-1185">Reference proteome</keyword>
<dbReference type="AlphaFoldDB" id="I0KXQ7"/>
<evidence type="ECO:0000256" key="1">
    <source>
        <dbReference type="SAM" id="MobiDB-lite"/>
    </source>
</evidence>
<accession>I0KXQ7</accession>
<evidence type="ECO:0000313" key="2">
    <source>
        <dbReference type="EMBL" id="CCH16354.1"/>
    </source>
</evidence>
<organism evidence="2 3">
    <name type="scientific">Micromonospora lupini str. Lupac 08</name>
    <dbReference type="NCBI Taxonomy" id="1150864"/>
    <lineage>
        <taxon>Bacteria</taxon>
        <taxon>Bacillati</taxon>
        <taxon>Actinomycetota</taxon>
        <taxon>Actinomycetes</taxon>
        <taxon>Micromonosporales</taxon>
        <taxon>Micromonosporaceae</taxon>
        <taxon>Micromonospora</taxon>
    </lineage>
</organism>
<reference evidence="3" key="1">
    <citation type="journal article" date="2012" name="J. Bacteriol.">
        <title>Genome Sequence of Micromonospora lupini Lupac 08, Isolated from Root Nodules of Lupinus angustifolius.</title>
        <authorList>
            <person name="Alonso-Vega P."/>
            <person name="Normand P."/>
            <person name="Bacigalupe R."/>
            <person name="Pujic P."/>
            <person name="Lajus A."/>
            <person name="Vallenet D."/>
            <person name="Carro L."/>
            <person name="Coll P."/>
            <person name="Trujillo M.E."/>
        </authorList>
    </citation>
    <scope>NUCLEOTIDE SEQUENCE [LARGE SCALE GENOMIC DNA]</scope>
    <source>
        <strain evidence="3">Lupac 08</strain>
    </source>
</reference>
<gene>
    <name evidence="2" type="ORF">MILUP08_41268</name>
</gene>
<protein>
    <submittedName>
        <fullName evidence="2">Uncharacterized protein</fullName>
    </submittedName>
</protein>
<dbReference type="Proteomes" id="UP000003448">
    <property type="component" value="Unassembled WGS sequence"/>
</dbReference>
<dbReference type="EMBL" id="CAIE01000013">
    <property type="protein sequence ID" value="CCH16354.1"/>
    <property type="molecule type" value="Genomic_DNA"/>
</dbReference>
<feature type="region of interest" description="Disordered" evidence="1">
    <location>
        <begin position="69"/>
        <end position="125"/>
    </location>
</feature>
<proteinExistence type="predicted"/>
<name>I0KXQ7_9ACTN</name>
<dbReference type="STRING" id="1150864.MILUP08_41268"/>